<proteinExistence type="predicted"/>
<name>A0A377FT78_9BACL</name>
<evidence type="ECO:0000313" key="2">
    <source>
        <dbReference type="Proteomes" id="UP000254060"/>
    </source>
</evidence>
<dbReference type="OrthoDB" id="9154220at2"/>
<gene>
    <name evidence="1" type="ORF">NCTC13163_01392</name>
</gene>
<evidence type="ECO:0000313" key="1">
    <source>
        <dbReference type="EMBL" id="STO08031.1"/>
    </source>
</evidence>
<dbReference type="STRING" id="1397694.GCA_000702585_01896"/>
<dbReference type="AlphaFoldDB" id="A0A377FT78"/>
<reference evidence="1 2" key="1">
    <citation type="submission" date="2018-06" db="EMBL/GenBank/DDBJ databases">
        <authorList>
            <consortium name="Pathogen Informatics"/>
            <person name="Doyle S."/>
        </authorList>
    </citation>
    <scope>NUCLEOTIDE SEQUENCE [LARGE SCALE GENOMIC DNA]</scope>
    <source>
        <strain evidence="1 2">NCTC13163</strain>
    </source>
</reference>
<sequence length="118" mass="13601">MSEKTDQFVKALYETVVQEGLHTYKEMYEEELSASEVDLYSQAIHMYQQMNAEQQRLMMHMIEVVMVDTVSHVFGVLDGTSPLTDSEMEATVLLDGTDTEMELQDTFIGYLQDEDLYP</sequence>
<dbReference type="EMBL" id="UGGP01000001">
    <property type="protein sequence ID" value="STO08031.1"/>
    <property type="molecule type" value="Genomic_DNA"/>
</dbReference>
<organism evidence="1 2">
    <name type="scientific">Exiguobacterium aurantiacum</name>
    <dbReference type="NCBI Taxonomy" id="33987"/>
    <lineage>
        <taxon>Bacteria</taxon>
        <taxon>Bacillati</taxon>
        <taxon>Bacillota</taxon>
        <taxon>Bacilli</taxon>
        <taxon>Bacillales</taxon>
        <taxon>Bacillales Family XII. Incertae Sedis</taxon>
        <taxon>Exiguobacterium</taxon>
    </lineage>
</organism>
<dbReference type="Proteomes" id="UP000254060">
    <property type="component" value="Unassembled WGS sequence"/>
</dbReference>
<protein>
    <submittedName>
        <fullName evidence="1">Uncharacterized protein</fullName>
    </submittedName>
</protein>
<dbReference type="RefSeq" id="WP_029334903.1">
    <property type="nucleotide sequence ID" value="NZ_UGGP01000001.1"/>
</dbReference>
<accession>A0A377FT78</accession>